<feature type="compositionally biased region" description="Basic residues" evidence="1">
    <location>
        <begin position="395"/>
        <end position="404"/>
    </location>
</feature>
<evidence type="ECO:0000313" key="2">
    <source>
        <dbReference type="EMBL" id="KAG6477293.1"/>
    </source>
</evidence>
<dbReference type="GO" id="GO:0003723">
    <property type="term" value="F:RNA binding"/>
    <property type="evidence" value="ECO:0007669"/>
    <property type="project" value="InterPro"/>
</dbReference>
<evidence type="ECO:0000256" key="1">
    <source>
        <dbReference type="SAM" id="MobiDB-lite"/>
    </source>
</evidence>
<dbReference type="Pfam" id="PF00687">
    <property type="entry name" value="Ribosomal_L1"/>
    <property type="match status" value="1"/>
</dbReference>
<feature type="compositionally biased region" description="Basic residues" evidence="1">
    <location>
        <begin position="289"/>
        <end position="300"/>
    </location>
</feature>
<protein>
    <recommendedName>
        <fullName evidence="4">Ribosomal protein L1</fullName>
    </recommendedName>
</protein>
<dbReference type="InterPro" id="IPR050257">
    <property type="entry name" value="eL8/uL1-like"/>
</dbReference>
<dbReference type="Proteomes" id="UP000734854">
    <property type="component" value="Unassembled WGS sequence"/>
</dbReference>
<feature type="compositionally biased region" description="Basic and acidic residues" evidence="1">
    <location>
        <begin position="279"/>
        <end position="288"/>
    </location>
</feature>
<gene>
    <name evidence="2" type="ORF">ZIOFF_066546</name>
</gene>
<name>A0A8J5F3L0_ZINOF</name>
<evidence type="ECO:0000313" key="3">
    <source>
        <dbReference type="Proteomes" id="UP000734854"/>
    </source>
</evidence>
<feature type="compositionally biased region" description="Acidic residues" evidence="1">
    <location>
        <begin position="327"/>
        <end position="337"/>
    </location>
</feature>
<proteinExistence type="predicted"/>
<feature type="compositionally biased region" description="Basic and acidic residues" evidence="1">
    <location>
        <begin position="263"/>
        <end position="272"/>
    </location>
</feature>
<evidence type="ECO:0008006" key="4">
    <source>
        <dbReference type="Google" id="ProtNLM"/>
    </source>
</evidence>
<dbReference type="EMBL" id="JACMSC010000018">
    <property type="protein sequence ID" value="KAG6477293.1"/>
    <property type="molecule type" value="Genomic_DNA"/>
</dbReference>
<sequence length="447" mass="49803">MEAPSATLQPVAKKAVGALFQWLSSRDKKPQLIEDDDFVYLLLSVLRFPSAAVNSARVNPHRVAIPHPIYPDHHHVSVCLFIDDRSASSASAAAFLDRARSLSLPVEVAIGLSSLRTDYRPFEARRRLCDSHDLFFADRNILHLLPRLIGKEFFTKKKTPIPVELSRSNWPLVIRKCLDSAFLRPPAKGTSTVIKVGRASMTEDEIVENLIAVIEGSMEYIPKGWTNIRSLHIKASDSVSLPIYQAVPQIGLKIPVASSVAEIGHDDKHESSEVVNASSDEKRDDTLSRGKKQKKHKKTRIHEAVTSHLEAGESVEDTKDNGGDNIGIEDENVEEESEKITTKKRKKKEVKEKLEADGENKKKGKKLRVKNDAHNQENASVGEIDGTGSADKMLIKKPKKKRIGKLQEGDDDEAKSVEIIVLNEKATQVDRQTKKPKKKTKNGNLKH</sequence>
<reference evidence="2 3" key="1">
    <citation type="submission" date="2020-08" db="EMBL/GenBank/DDBJ databases">
        <title>Plant Genome Project.</title>
        <authorList>
            <person name="Zhang R.-G."/>
        </authorList>
    </citation>
    <scope>NUCLEOTIDE SEQUENCE [LARGE SCALE GENOMIC DNA]</scope>
    <source>
        <tissue evidence="2">Rhizome</tissue>
    </source>
</reference>
<comment type="caution">
    <text evidence="2">The sequence shown here is derived from an EMBL/GenBank/DDBJ whole genome shotgun (WGS) entry which is preliminary data.</text>
</comment>
<dbReference type="AlphaFoldDB" id="A0A8J5F3L0"/>
<dbReference type="OrthoDB" id="10251727at2759"/>
<accession>A0A8J5F3L0</accession>
<dbReference type="CDD" id="cd00403">
    <property type="entry name" value="Ribosomal_L1"/>
    <property type="match status" value="1"/>
</dbReference>
<feature type="compositionally biased region" description="Basic and acidic residues" evidence="1">
    <location>
        <begin position="349"/>
        <end position="361"/>
    </location>
</feature>
<feature type="region of interest" description="Disordered" evidence="1">
    <location>
        <begin position="263"/>
        <end position="447"/>
    </location>
</feature>
<dbReference type="PANTHER" id="PTHR23105">
    <property type="entry name" value="RIBOSOMAL PROTEIN L7AE FAMILY MEMBER"/>
    <property type="match status" value="1"/>
</dbReference>
<keyword evidence="3" id="KW-1185">Reference proteome</keyword>
<dbReference type="InterPro" id="IPR028364">
    <property type="entry name" value="Ribosomal_uL1/biogenesis"/>
</dbReference>
<organism evidence="2 3">
    <name type="scientific">Zingiber officinale</name>
    <name type="common">Ginger</name>
    <name type="synonym">Amomum zingiber</name>
    <dbReference type="NCBI Taxonomy" id="94328"/>
    <lineage>
        <taxon>Eukaryota</taxon>
        <taxon>Viridiplantae</taxon>
        <taxon>Streptophyta</taxon>
        <taxon>Embryophyta</taxon>
        <taxon>Tracheophyta</taxon>
        <taxon>Spermatophyta</taxon>
        <taxon>Magnoliopsida</taxon>
        <taxon>Liliopsida</taxon>
        <taxon>Zingiberales</taxon>
        <taxon>Zingiberaceae</taxon>
        <taxon>Zingiber</taxon>
    </lineage>
</organism>
<feature type="compositionally biased region" description="Basic residues" evidence="1">
    <location>
        <begin position="434"/>
        <end position="447"/>
    </location>
</feature>